<comment type="caution">
    <text evidence="5">The sequence shown here is derived from an EMBL/GenBank/DDBJ whole genome shotgun (WGS) entry which is preliminary data.</text>
</comment>
<feature type="domain" description="SET" evidence="4">
    <location>
        <begin position="1"/>
        <end position="221"/>
    </location>
</feature>
<name>A0ABP1FH84_9CHLO</name>
<keyword evidence="1" id="KW-0489">Methyltransferase</keyword>
<evidence type="ECO:0000313" key="6">
    <source>
        <dbReference type="Proteomes" id="UP001497392"/>
    </source>
</evidence>
<dbReference type="Pfam" id="PF00856">
    <property type="entry name" value="SET"/>
    <property type="match status" value="1"/>
</dbReference>
<evidence type="ECO:0000259" key="4">
    <source>
        <dbReference type="PROSITE" id="PS50280"/>
    </source>
</evidence>
<dbReference type="PROSITE" id="PS50280">
    <property type="entry name" value="SET"/>
    <property type="match status" value="1"/>
</dbReference>
<dbReference type="EMBL" id="CAXHTA020000002">
    <property type="protein sequence ID" value="CAL5219288.1"/>
    <property type="molecule type" value="Genomic_DNA"/>
</dbReference>
<dbReference type="Pfam" id="PF09273">
    <property type="entry name" value="Rubis-subs-bind"/>
    <property type="match status" value="1"/>
</dbReference>
<dbReference type="InterPro" id="IPR036464">
    <property type="entry name" value="Rubisco_LSMT_subst-bd_sf"/>
</dbReference>
<dbReference type="SUPFAM" id="SSF81822">
    <property type="entry name" value="RuBisCo LSMT C-terminal, substrate-binding domain"/>
    <property type="match status" value="1"/>
</dbReference>
<gene>
    <name evidence="5" type="primary">g1093</name>
    <name evidence="5" type="ORF">VP750_LOCUS947</name>
</gene>
<accession>A0ABP1FH84</accession>
<keyword evidence="2" id="KW-0808">Transferase</keyword>
<dbReference type="InterPro" id="IPR015353">
    <property type="entry name" value="Rubisco_LSMT_subst-bd"/>
</dbReference>
<evidence type="ECO:0000256" key="3">
    <source>
        <dbReference type="ARBA" id="ARBA00022691"/>
    </source>
</evidence>
<keyword evidence="3" id="KW-0949">S-adenosyl-L-methionine</keyword>
<reference evidence="5 6" key="1">
    <citation type="submission" date="2024-06" db="EMBL/GenBank/DDBJ databases">
        <authorList>
            <person name="Kraege A."/>
            <person name="Thomma B."/>
        </authorList>
    </citation>
    <scope>NUCLEOTIDE SEQUENCE [LARGE SCALE GENOMIC DNA]</scope>
</reference>
<protein>
    <submittedName>
        <fullName evidence="5">G1093 protein</fullName>
    </submittedName>
</protein>
<dbReference type="PANTHER" id="PTHR13271:SF123">
    <property type="entry name" value="RIBULOSE-1,5-BISPHOSPHATE CARBOXYLASE_OXYGENASE SMALL SUBUNIT N-METHYLTRANSFERASE I-RELATED"/>
    <property type="match status" value="1"/>
</dbReference>
<dbReference type="InterPro" id="IPR001214">
    <property type="entry name" value="SET_dom"/>
</dbReference>
<dbReference type="InterPro" id="IPR050600">
    <property type="entry name" value="SETD3_SETD6_MTase"/>
</dbReference>
<dbReference type="PANTHER" id="PTHR13271">
    <property type="entry name" value="UNCHARACTERIZED PUTATIVE METHYLTRANSFERASE"/>
    <property type="match status" value="1"/>
</dbReference>
<proteinExistence type="predicted"/>
<dbReference type="Gene3D" id="3.90.1410.10">
    <property type="entry name" value="set domain protein methyltransferase, domain 1"/>
    <property type="match status" value="1"/>
</dbReference>
<dbReference type="Gene3D" id="3.90.1420.10">
    <property type="entry name" value="Rubisco LSMT, substrate-binding domain"/>
    <property type="match status" value="1"/>
</dbReference>
<sequence length="413" mass="45081">MKVQVKLSSAVPEGRGLVAEQPIRRGEPLLRVPERLLITPDTALRESSIGALLDHAALPAWSVLAALLAELKFGLPGSRDRWGPYIDALPAQNGSVLEWSADEIAMLQGSSLEKAAKDITAATAVSWEELQPVLADGCAQGLVPRDLLSREAFTWSFSTLLSRLVKLPGSGGVDTLVPWADMLNHSPSVSAFFQYDAGTRSVVLQPDKAYQRGEQVYISYGQKTSGQLLLSYGFMPEAGTNPHDACMLELKLSEDDPTFQSKAACLRQYGAEATRDFPLRLDALPQALLLFAAFQQAQTRDAAEVMFVGRELFEEGRFPVLHGCNLESVAVDAVLDACRTALSNLKGSMDGDKDAIGQLAQDSSKHVANAASMRRMSILQLRIQERRILNKTVSVLVSQRRQIAPQRQAVQKR</sequence>
<keyword evidence="6" id="KW-1185">Reference proteome</keyword>
<dbReference type="SUPFAM" id="SSF82199">
    <property type="entry name" value="SET domain"/>
    <property type="match status" value="1"/>
</dbReference>
<evidence type="ECO:0000256" key="1">
    <source>
        <dbReference type="ARBA" id="ARBA00022603"/>
    </source>
</evidence>
<organism evidence="5 6">
    <name type="scientific">Coccomyxa viridis</name>
    <dbReference type="NCBI Taxonomy" id="1274662"/>
    <lineage>
        <taxon>Eukaryota</taxon>
        <taxon>Viridiplantae</taxon>
        <taxon>Chlorophyta</taxon>
        <taxon>core chlorophytes</taxon>
        <taxon>Trebouxiophyceae</taxon>
        <taxon>Trebouxiophyceae incertae sedis</taxon>
        <taxon>Coccomyxaceae</taxon>
        <taxon>Coccomyxa</taxon>
    </lineage>
</organism>
<dbReference type="InterPro" id="IPR046341">
    <property type="entry name" value="SET_dom_sf"/>
</dbReference>
<dbReference type="Proteomes" id="UP001497392">
    <property type="component" value="Unassembled WGS sequence"/>
</dbReference>
<evidence type="ECO:0000256" key="2">
    <source>
        <dbReference type="ARBA" id="ARBA00022679"/>
    </source>
</evidence>
<evidence type="ECO:0000313" key="5">
    <source>
        <dbReference type="EMBL" id="CAL5219288.1"/>
    </source>
</evidence>